<dbReference type="GO" id="GO:0046872">
    <property type="term" value="F:metal ion binding"/>
    <property type="evidence" value="ECO:0007669"/>
    <property type="project" value="UniProtKB-KW"/>
</dbReference>
<proteinExistence type="inferred from homology"/>
<gene>
    <name evidence="7" type="ORF">OTU49_003749</name>
</gene>
<name>A0AAW0X4S9_CHEQU</name>
<dbReference type="AlphaFoldDB" id="A0AAW0X4S9"/>
<dbReference type="PANTHER" id="PTHR42693:SF11">
    <property type="entry name" value="ARYLSULFATASE A"/>
    <property type="match status" value="1"/>
</dbReference>
<comment type="similarity">
    <text evidence="2">Belongs to the sulfatase family.</text>
</comment>
<evidence type="ECO:0000256" key="2">
    <source>
        <dbReference type="ARBA" id="ARBA00008779"/>
    </source>
</evidence>
<dbReference type="Gene3D" id="3.40.720.10">
    <property type="entry name" value="Alkaline Phosphatase, subunit A"/>
    <property type="match status" value="1"/>
</dbReference>
<dbReference type="InterPro" id="IPR017850">
    <property type="entry name" value="Alkaline_phosphatase_core_sf"/>
</dbReference>
<protein>
    <recommendedName>
        <fullName evidence="6">Sulfatase N-terminal domain-containing protein</fullName>
    </recommendedName>
</protein>
<dbReference type="PANTHER" id="PTHR42693">
    <property type="entry name" value="ARYLSULFATASE FAMILY MEMBER"/>
    <property type="match status" value="1"/>
</dbReference>
<dbReference type="Pfam" id="PF00884">
    <property type="entry name" value="Sulfatase"/>
    <property type="match status" value="1"/>
</dbReference>
<evidence type="ECO:0000313" key="7">
    <source>
        <dbReference type="EMBL" id="KAK8738937.1"/>
    </source>
</evidence>
<keyword evidence="4" id="KW-0378">Hydrolase</keyword>
<reference evidence="7 8" key="1">
    <citation type="journal article" date="2024" name="BMC Genomics">
        <title>Genome assembly of redclaw crayfish (Cherax quadricarinatus) provides insights into its immune adaptation and hypoxia tolerance.</title>
        <authorList>
            <person name="Liu Z."/>
            <person name="Zheng J."/>
            <person name="Li H."/>
            <person name="Fang K."/>
            <person name="Wang S."/>
            <person name="He J."/>
            <person name="Zhou D."/>
            <person name="Weng S."/>
            <person name="Chi M."/>
            <person name="Gu Z."/>
            <person name="He J."/>
            <person name="Li F."/>
            <person name="Wang M."/>
        </authorList>
    </citation>
    <scope>NUCLEOTIDE SEQUENCE [LARGE SCALE GENOMIC DNA]</scope>
    <source>
        <strain evidence="7">ZL_2023a</strain>
    </source>
</reference>
<keyword evidence="8" id="KW-1185">Reference proteome</keyword>
<evidence type="ECO:0000259" key="6">
    <source>
        <dbReference type="Pfam" id="PF00884"/>
    </source>
</evidence>
<dbReference type="EMBL" id="JARKIK010000038">
    <property type="protein sequence ID" value="KAK8738937.1"/>
    <property type="molecule type" value="Genomic_DNA"/>
</dbReference>
<keyword evidence="3" id="KW-0479">Metal-binding</keyword>
<dbReference type="Proteomes" id="UP001445076">
    <property type="component" value="Unassembled WGS sequence"/>
</dbReference>
<evidence type="ECO:0000256" key="4">
    <source>
        <dbReference type="ARBA" id="ARBA00022801"/>
    </source>
</evidence>
<accession>A0AAW0X4S9</accession>
<evidence type="ECO:0000256" key="5">
    <source>
        <dbReference type="ARBA" id="ARBA00022837"/>
    </source>
</evidence>
<comment type="caution">
    <text evidence="7">The sequence shown here is derived from an EMBL/GenBank/DDBJ whole genome shotgun (WGS) entry which is preliminary data.</text>
</comment>
<evidence type="ECO:0000256" key="1">
    <source>
        <dbReference type="ARBA" id="ARBA00001913"/>
    </source>
</evidence>
<dbReference type="InterPro" id="IPR000917">
    <property type="entry name" value="Sulfatase_N"/>
</dbReference>
<evidence type="ECO:0000313" key="8">
    <source>
        <dbReference type="Proteomes" id="UP001445076"/>
    </source>
</evidence>
<comment type="cofactor">
    <cofactor evidence="1">
        <name>Ca(2+)</name>
        <dbReference type="ChEBI" id="CHEBI:29108"/>
    </cofactor>
</comment>
<dbReference type="PROSITE" id="PS00523">
    <property type="entry name" value="SULFATASE_1"/>
    <property type="match status" value="1"/>
</dbReference>
<sequence>VGAAATERRGDLVLPVTTLTKTKNISSFFKETKMKRLFFLCFLANLLLGDVGRVGANEHELHEENAKKVPTEQVNFKEGGECWLDETCNLINDTLPNIIILLADDLGYGDLSFSGHPTSRQVQTPQLDQLARESRFFTHFYVTSPVCSPSRASLLTGRVQVRSGVYPGVFTADNTLGLPRNETTIATLLKKKGYQTQIVGKWHLGVGAAREYLPIHFGFDQYLGLPYSQDMCPCDQCFPQGQPCYDHLCSYSKVSCPLFRNSRIIEQPAYLPTLTQRLVAQAKAFISDAAASQQPFFLYFSFHHVSCNYRQDTSLC</sequence>
<dbReference type="InterPro" id="IPR050738">
    <property type="entry name" value="Sulfatase"/>
</dbReference>
<dbReference type="InterPro" id="IPR024607">
    <property type="entry name" value="Sulfatase_CS"/>
</dbReference>
<keyword evidence="5" id="KW-0106">Calcium</keyword>
<dbReference type="PROSITE" id="PS00149">
    <property type="entry name" value="SULFATASE_2"/>
    <property type="match status" value="1"/>
</dbReference>
<dbReference type="GO" id="GO:0004065">
    <property type="term" value="F:arylsulfatase activity"/>
    <property type="evidence" value="ECO:0007669"/>
    <property type="project" value="TreeGrafter"/>
</dbReference>
<feature type="non-terminal residue" evidence="7">
    <location>
        <position position="1"/>
    </location>
</feature>
<organism evidence="7 8">
    <name type="scientific">Cherax quadricarinatus</name>
    <name type="common">Australian red claw crayfish</name>
    <dbReference type="NCBI Taxonomy" id="27406"/>
    <lineage>
        <taxon>Eukaryota</taxon>
        <taxon>Metazoa</taxon>
        <taxon>Ecdysozoa</taxon>
        <taxon>Arthropoda</taxon>
        <taxon>Crustacea</taxon>
        <taxon>Multicrustacea</taxon>
        <taxon>Malacostraca</taxon>
        <taxon>Eumalacostraca</taxon>
        <taxon>Eucarida</taxon>
        <taxon>Decapoda</taxon>
        <taxon>Pleocyemata</taxon>
        <taxon>Astacidea</taxon>
        <taxon>Parastacoidea</taxon>
        <taxon>Parastacidae</taxon>
        <taxon>Cherax</taxon>
    </lineage>
</organism>
<evidence type="ECO:0000256" key="3">
    <source>
        <dbReference type="ARBA" id="ARBA00022723"/>
    </source>
</evidence>
<feature type="domain" description="Sulfatase N-terminal" evidence="6">
    <location>
        <begin position="96"/>
        <end position="304"/>
    </location>
</feature>
<dbReference type="SUPFAM" id="SSF53649">
    <property type="entry name" value="Alkaline phosphatase-like"/>
    <property type="match status" value="1"/>
</dbReference>